<dbReference type="Proteomes" id="UP001189429">
    <property type="component" value="Unassembled WGS sequence"/>
</dbReference>
<evidence type="ECO:0000313" key="1">
    <source>
        <dbReference type="EMBL" id="CAK0876101.1"/>
    </source>
</evidence>
<feature type="non-terminal residue" evidence="1">
    <location>
        <position position="1"/>
    </location>
</feature>
<gene>
    <name evidence="1" type="ORF">PCOR1329_LOCUS60595</name>
</gene>
<accession>A0ABN9VUS6</accession>
<sequence>SASDRLVARLTAEVKELREGLDATLEALDAVAECEGLADFLAACAPALAPLLVGLYPRALQRLRRNAAKSLRLGVAVDCEGAVDGDEVTLGGWDITVEVCVAEPSAGAGTAHGPLGGVRTFWAGGSTWWVAAPPFVQGAVQHPERHGADIDAVLGALAQPGLVVPAGDVCPTAGGVAAALGSDGAGPVVGASSDVDVECKDTDDLDNLSARQQRTATLVIQTGRSTADILAAMLGGLCPVCLSPRLLPRKAPRPIDGDDAFVCELCMEPVELDELFLLFVPEALIVLSRFA</sequence>
<comment type="caution">
    <text evidence="1">The sequence shown here is derived from an EMBL/GenBank/DDBJ whole genome shotgun (WGS) entry which is preliminary data.</text>
</comment>
<protein>
    <submittedName>
        <fullName evidence="1">Uncharacterized protein</fullName>
    </submittedName>
</protein>
<keyword evidence="2" id="KW-1185">Reference proteome</keyword>
<proteinExistence type="predicted"/>
<reference evidence="1" key="1">
    <citation type="submission" date="2023-10" db="EMBL/GenBank/DDBJ databases">
        <authorList>
            <person name="Chen Y."/>
            <person name="Shah S."/>
            <person name="Dougan E. K."/>
            <person name="Thang M."/>
            <person name="Chan C."/>
        </authorList>
    </citation>
    <scope>NUCLEOTIDE SEQUENCE [LARGE SCALE GENOMIC DNA]</scope>
</reference>
<dbReference type="EMBL" id="CAUYUJ010017595">
    <property type="protein sequence ID" value="CAK0876101.1"/>
    <property type="molecule type" value="Genomic_DNA"/>
</dbReference>
<name>A0ABN9VUS6_9DINO</name>
<organism evidence="1 2">
    <name type="scientific">Prorocentrum cordatum</name>
    <dbReference type="NCBI Taxonomy" id="2364126"/>
    <lineage>
        <taxon>Eukaryota</taxon>
        <taxon>Sar</taxon>
        <taxon>Alveolata</taxon>
        <taxon>Dinophyceae</taxon>
        <taxon>Prorocentrales</taxon>
        <taxon>Prorocentraceae</taxon>
        <taxon>Prorocentrum</taxon>
    </lineage>
</organism>
<evidence type="ECO:0000313" key="2">
    <source>
        <dbReference type="Proteomes" id="UP001189429"/>
    </source>
</evidence>